<keyword evidence="1" id="KW-0812">Transmembrane</keyword>
<dbReference type="PaxDb" id="537011-PREVCOP_05298"/>
<sequence length="61" mass="7198">MPQLVESCGMFFYPPFSLFRFLFSDFLEKNMPFYFVLSPICAIFAVSINIRSFCGIKNIRR</sequence>
<evidence type="ECO:0000256" key="1">
    <source>
        <dbReference type="SAM" id="Phobius"/>
    </source>
</evidence>
<dbReference type="Proteomes" id="UP000004477">
    <property type="component" value="Unassembled WGS sequence"/>
</dbReference>
<proteinExistence type="predicted"/>
<dbReference type="STRING" id="537011.PREVCOP_05298"/>
<reference evidence="2" key="1">
    <citation type="submission" date="2009-11" db="EMBL/GenBank/DDBJ databases">
        <authorList>
            <person name="Weinstock G."/>
            <person name="Sodergren E."/>
            <person name="Clifton S."/>
            <person name="Fulton L."/>
            <person name="Fulton B."/>
            <person name="Courtney L."/>
            <person name="Fronick C."/>
            <person name="Harrison M."/>
            <person name="Strong C."/>
            <person name="Farmer C."/>
            <person name="Delahaunty K."/>
            <person name="Markovic C."/>
            <person name="Hall O."/>
            <person name="Minx P."/>
            <person name="Tomlinson C."/>
            <person name="Mitreva M."/>
            <person name="Nelson J."/>
            <person name="Hou S."/>
            <person name="Wollam A."/>
            <person name="Pepin K.H."/>
            <person name="Johnson M."/>
            <person name="Bhonagiri V."/>
            <person name="Nash W.E."/>
            <person name="Warren W."/>
            <person name="Chinwalla A."/>
            <person name="Mardis E.R."/>
            <person name="Wilson R.K."/>
        </authorList>
    </citation>
    <scope>NUCLEOTIDE SEQUENCE [LARGE SCALE GENOMIC DNA]</scope>
    <source>
        <strain evidence="2">DSM 18205</strain>
    </source>
</reference>
<gene>
    <name evidence="2" type="ORF">PREVCOP_05298</name>
</gene>
<dbReference type="AlphaFoldDB" id="D1PDK8"/>
<name>D1PDK8_9BACT</name>
<dbReference type="HOGENOM" id="CLU_2918819_0_0_10"/>
<feature type="transmembrane region" description="Helical" evidence="1">
    <location>
        <begin position="33"/>
        <end position="54"/>
    </location>
</feature>
<accession>D1PDK8</accession>
<keyword evidence="3" id="KW-1185">Reference proteome</keyword>
<evidence type="ECO:0000313" key="2">
    <source>
        <dbReference type="EMBL" id="EFB35164.1"/>
    </source>
</evidence>
<dbReference type="EMBL" id="ACBX02000016">
    <property type="protein sequence ID" value="EFB35164.1"/>
    <property type="molecule type" value="Genomic_DNA"/>
</dbReference>
<evidence type="ECO:0000313" key="3">
    <source>
        <dbReference type="Proteomes" id="UP000004477"/>
    </source>
</evidence>
<protein>
    <submittedName>
        <fullName evidence="2">Uncharacterized protein</fullName>
    </submittedName>
</protein>
<comment type="caution">
    <text evidence="2">The sequence shown here is derived from an EMBL/GenBank/DDBJ whole genome shotgun (WGS) entry which is preliminary data.</text>
</comment>
<keyword evidence="1" id="KW-1133">Transmembrane helix</keyword>
<organism evidence="2 3">
    <name type="scientific">Segatella copri DSM 18205</name>
    <dbReference type="NCBI Taxonomy" id="537011"/>
    <lineage>
        <taxon>Bacteria</taxon>
        <taxon>Pseudomonadati</taxon>
        <taxon>Bacteroidota</taxon>
        <taxon>Bacteroidia</taxon>
        <taxon>Bacteroidales</taxon>
        <taxon>Prevotellaceae</taxon>
        <taxon>Segatella</taxon>
    </lineage>
</organism>
<keyword evidence="1" id="KW-0472">Membrane</keyword>